<accession>A0A926DSH5</accession>
<proteinExistence type="predicted"/>
<keyword evidence="6" id="KW-1185">Reference proteome</keyword>
<sequence>MAKKSNPRKNKHLTLEERKVIEDCLGKRMTFKAISQLVQKDPTTISY</sequence>
<dbReference type="EMBL" id="JACRSQ010000008">
    <property type="protein sequence ID" value="MBC8543236.1"/>
    <property type="molecule type" value="Genomic_DNA"/>
</dbReference>
<comment type="caution">
    <text evidence="3">The sequence shown here is derived from an EMBL/GenBank/DDBJ whole genome shotgun (WGS) entry which is preliminary data.</text>
</comment>
<evidence type="ECO:0000313" key="5">
    <source>
        <dbReference type="EMBL" id="MBC8545160.1"/>
    </source>
</evidence>
<reference evidence="3" key="1">
    <citation type="submission" date="2020-08" db="EMBL/GenBank/DDBJ databases">
        <title>Genome public.</title>
        <authorList>
            <person name="Liu C."/>
            <person name="Sun Q."/>
        </authorList>
    </citation>
    <scope>NUCLEOTIDE SEQUENCE</scope>
    <source>
        <strain evidence="3">NSJ-32</strain>
    </source>
</reference>
<evidence type="ECO:0000313" key="3">
    <source>
        <dbReference type="EMBL" id="MBC8543236.1"/>
    </source>
</evidence>
<dbReference type="Proteomes" id="UP000657006">
    <property type="component" value="Unassembled WGS sequence"/>
</dbReference>
<evidence type="ECO:0000259" key="1">
    <source>
        <dbReference type="Pfam" id="PF13936"/>
    </source>
</evidence>
<dbReference type="EMBL" id="JACRSQ010000013">
    <property type="protein sequence ID" value="MBC8543897.1"/>
    <property type="molecule type" value="Genomic_DNA"/>
</dbReference>
<evidence type="ECO:0000313" key="2">
    <source>
        <dbReference type="EMBL" id="MBC8541931.1"/>
    </source>
</evidence>
<feature type="non-terminal residue" evidence="3">
    <location>
        <position position="47"/>
    </location>
</feature>
<name>A0A926DSH5_9FIRM</name>
<evidence type="ECO:0000313" key="4">
    <source>
        <dbReference type="EMBL" id="MBC8543897.1"/>
    </source>
</evidence>
<dbReference type="AlphaFoldDB" id="A0A926DSH5"/>
<dbReference type="RefSeq" id="WP_249289791.1">
    <property type="nucleotide sequence ID" value="NZ_JACRSQ010000001.1"/>
</dbReference>
<dbReference type="Pfam" id="PF13936">
    <property type="entry name" value="HTH_38"/>
    <property type="match status" value="1"/>
</dbReference>
<evidence type="ECO:0000313" key="6">
    <source>
        <dbReference type="Proteomes" id="UP000657006"/>
    </source>
</evidence>
<feature type="domain" description="Transposase IS30-like HTH" evidence="1">
    <location>
        <begin position="9"/>
        <end position="47"/>
    </location>
</feature>
<dbReference type="InterPro" id="IPR025246">
    <property type="entry name" value="IS30-like_HTH"/>
</dbReference>
<organism evidence="3 6">
    <name type="scientific">Bianquea renquensis</name>
    <dbReference type="NCBI Taxonomy" id="2763661"/>
    <lineage>
        <taxon>Bacteria</taxon>
        <taxon>Bacillati</taxon>
        <taxon>Bacillota</taxon>
        <taxon>Clostridia</taxon>
        <taxon>Eubacteriales</taxon>
        <taxon>Bianqueaceae</taxon>
        <taxon>Bianquea</taxon>
    </lineage>
</organism>
<dbReference type="EMBL" id="JACRSQ010000051">
    <property type="protein sequence ID" value="MBC8545160.1"/>
    <property type="molecule type" value="Genomic_DNA"/>
</dbReference>
<gene>
    <name evidence="2" type="ORF">H8730_00005</name>
    <name evidence="3" type="ORF">H8730_06740</name>
    <name evidence="4" type="ORF">H8730_10110</name>
    <name evidence="5" type="ORF">H8730_16605</name>
</gene>
<dbReference type="EMBL" id="JACRSQ010000001">
    <property type="protein sequence ID" value="MBC8541931.1"/>
    <property type="molecule type" value="Genomic_DNA"/>
</dbReference>
<protein>
    <submittedName>
        <fullName evidence="3">Helix-turn-helix domain-containing protein</fullName>
    </submittedName>
</protein>